<accession>A0A0G4I1R8</accession>
<feature type="region of interest" description="Disordered" evidence="1">
    <location>
        <begin position="192"/>
        <end position="216"/>
    </location>
</feature>
<feature type="transmembrane region" description="Helical" evidence="2">
    <location>
        <begin position="436"/>
        <end position="464"/>
    </location>
</feature>
<dbReference type="EMBL" id="CDMZ01004755">
    <property type="protein sequence ID" value="CEM50786.1"/>
    <property type="molecule type" value="Genomic_DNA"/>
</dbReference>
<feature type="compositionally biased region" description="Polar residues" evidence="1">
    <location>
        <begin position="485"/>
        <end position="494"/>
    </location>
</feature>
<dbReference type="VEuPathDB" id="CryptoDB:Cvel_10192"/>
<dbReference type="AlphaFoldDB" id="A0A0G4I1R8"/>
<evidence type="ECO:0000256" key="2">
    <source>
        <dbReference type="SAM" id="Phobius"/>
    </source>
</evidence>
<feature type="region of interest" description="Disordered" evidence="1">
    <location>
        <begin position="305"/>
        <end position="359"/>
    </location>
</feature>
<keyword evidence="2" id="KW-0812">Transmembrane</keyword>
<feature type="compositionally biased region" description="Basic residues" evidence="1">
    <location>
        <begin position="100"/>
        <end position="112"/>
    </location>
</feature>
<reference evidence="3" key="1">
    <citation type="submission" date="2014-11" db="EMBL/GenBank/DDBJ databases">
        <authorList>
            <person name="Otto D Thomas"/>
            <person name="Naeem Raeece"/>
        </authorList>
    </citation>
    <scope>NUCLEOTIDE SEQUENCE</scope>
</reference>
<organism evidence="3">
    <name type="scientific">Chromera velia CCMP2878</name>
    <dbReference type="NCBI Taxonomy" id="1169474"/>
    <lineage>
        <taxon>Eukaryota</taxon>
        <taxon>Sar</taxon>
        <taxon>Alveolata</taxon>
        <taxon>Colpodellida</taxon>
        <taxon>Chromeraceae</taxon>
        <taxon>Chromera</taxon>
    </lineage>
</organism>
<feature type="region of interest" description="Disordered" evidence="1">
    <location>
        <begin position="371"/>
        <end position="405"/>
    </location>
</feature>
<gene>
    <name evidence="3" type="ORF">Cvel_10192</name>
</gene>
<name>A0A0G4I1R8_9ALVE</name>
<evidence type="ECO:0000313" key="3">
    <source>
        <dbReference type="EMBL" id="CEM50786.1"/>
    </source>
</evidence>
<proteinExistence type="predicted"/>
<feature type="region of interest" description="Disordered" evidence="1">
    <location>
        <begin position="100"/>
        <end position="129"/>
    </location>
</feature>
<sequence>MRCEVSLRTHCKSGGGDPFHSESVIKFVVRDPQGVPVLSSVFVQLCRDRHCTETADPDPDVPLRVPGDAQKIRLRMMSSGGSDTPHRILSVVEAAIRRPSMHRRTKTSRHTHFPVSVMPPSKEDHEKNQNDHAFWSSISERENGQTLEGGKGRDSVFPNTLPSEVELVWLPEGGLLGLGSVEGDQKKEVQSISLQAHPDGGERKNKENTGGGRENEQMEGLVRLRQTPAESLTLLELDSFELEDSGPVALDLSVRLCIHPSAPECTWPAALSAPCVDCPATPSLESRPLCFCSTRVMTVGYLEVESRGPSLPSGEPRRLCSRGGEGRRKGGQRGGVMEERRDPENPCEEPGSKLGSEGIWMNGRPVISLFDSKPMSVSTERESRGKSEETKEAKEEQNVFLASSPSVPPLSIRSNLVENEVKGRGSAEEELMFLRLFWGLGTPILAVLVSLFLSGSVCILSAVFRREKAKTGFPKREGRGRDRTPNSVSQNTGSGEAEIEPETEKRSTGECETDAGLY</sequence>
<evidence type="ECO:0000256" key="1">
    <source>
        <dbReference type="SAM" id="MobiDB-lite"/>
    </source>
</evidence>
<feature type="compositionally biased region" description="Basic and acidic residues" evidence="1">
    <location>
        <begin position="471"/>
        <end position="484"/>
    </location>
</feature>
<keyword evidence="2" id="KW-1133">Transmembrane helix</keyword>
<feature type="region of interest" description="Disordered" evidence="1">
    <location>
        <begin position="471"/>
        <end position="518"/>
    </location>
</feature>
<feature type="compositionally biased region" description="Basic and acidic residues" evidence="1">
    <location>
        <begin position="379"/>
        <end position="397"/>
    </location>
</feature>
<keyword evidence="2" id="KW-0472">Membrane</keyword>
<protein>
    <submittedName>
        <fullName evidence="3">Uncharacterized protein</fullName>
    </submittedName>
</protein>